<evidence type="ECO:0000313" key="2">
    <source>
        <dbReference type="EMBL" id="MPC53305.1"/>
    </source>
</evidence>
<evidence type="ECO:0000256" key="1">
    <source>
        <dbReference type="SAM" id="MobiDB-lite"/>
    </source>
</evidence>
<organism evidence="2 3">
    <name type="scientific">Portunus trituberculatus</name>
    <name type="common">Swimming crab</name>
    <name type="synonym">Neptunus trituberculatus</name>
    <dbReference type="NCBI Taxonomy" id="210409"/>
    <lineage>
        <taxon>Eukaryota</taxon>
        <taxon>Metazoa</taxon>
        <taxon>Ecdysozoa</taxon>
        <taxon>Arthropoda</taxon>
        <taxon>Crustacea</taxon>
        <taxon>Multicrustacea</taxon>
        <taxon>Malacostraca</taxon>
        <taxon>Eumalacostraca</taxon>
        <taxon>Eucarida</taxon>
        <taxon>Decapoda</taxon>
        <taxon>Pleocyemata</taxon>
        <taxon>Brachyura</taxon>
        <taxon>Eubrachyura</taxon>
        <taxon>Portunoidea</taxon>
        <taxon>Portunidae</taxon>
        <taxon>Portuninae</taxon>
        <taxon>Portunus</taxon>
    </lineage>
</organism>
<accession>A0A5B7G7B1</accession>
<feature type="region of interest" description="Disordered" evidence="1">
    <location>
        <begin position="1"/>
        <end position="22"/>
    </location>
</feature>
<gene>
    <name evidence="2" type="ORF">E2C01_047194</name>
</gene>
<name>A0A5B7G7B1_PORTR</name>
<dbReference type="Proteomes" id="UP000324222">
    <property type="component" value="Unassembled WGS sequence"/>
</dbReference>
<sequence length="77" mass="8396">MQELQHPVIATTSTPLLPKPPTPHVLPTTTCSLYSLIPPPIHARSKARPITDSVLYISSCEPADSPSRVKTRPHGMM</sequence>
<evidence type="ECO:0000313" key="3">
    <source>
        <dbReference type="Proteomes" id="UP000324222"/>
    </source>
</evidence>
<dbReference type="AlphaFoldDB" id="A0A5B7G7B1"/>
<comment type="caution">
    <text evidence="2">The sequence shown here is derived from an EMBL/GenBank/DDBJ whole genome shotgun (WGS) entry which is preliminary data.</text>
</comment>
<protein>
    <submittedName>
        <fullName evidence="2">Uncharacterized protein</fullName>
    </submittedName>
</protein>
<dbReference type="EMBL" id="VSRR010011522">
    <property type="protein sequence ID" value="MPC53305.1"/>
    <property type="molecule type" value="Genomic_DNA"/>
</dbReference>
<reference evidence="2 3" key="1">
    <citation type="submission" date="2019-05" db="EMBL/GenBank/DDBJ databases">
        <title>Another draft genome of Portunus trituberculatus and its Hox gene families provides insights of decapod evolution.</title>
        <authorList>
            <person name="Jeong J.-H."/>
            <person name="Song I."/>
            <person name="Kim S."/>
            <person name="Choi T."/>
            <person name="Kim D."/>
            <person name="Ryu S."/>
            <person name="Kim W."/>
        </authorList>
    </citation>
    <scope>NUCLEOTIDE SEQUENCE [LARGE SCALE GENOMIC DNA]</scope>
    <source>
        <tissue evidence="2">Muscle</tissue>
    </source>
</reference>
<keyword evidence="3" id="KW-1185">Reference proteome</keyword>
<proteinExistence type="predicted"/>